<feature type="domain" description="PAC" evidence="1">
    <location>
        <begin position="151"/>
        <end position="202"/>
    </location>
</feature>
<dbReference type="Pfam" id="PF08447">
    <property type="entry name" value="PAS_3"/>
    <property type="match status" value="1"/>
</dbReference>
<dbReference type="CDD" id="cd01949">
    <property type="entry name" value="GGDEF"/>
    <property type="match status" value="1"/>
</dbReference>
<dbReference type="PROSITE" id="PS50113">
    <property type="entry name" value="PAC"/>
    <property type="match status" value="1"/>
</dbReference>
<dbReference type="PANTHER" id="PTHR44757:SF2">
    <property type="entry name" value="BIOFILM ARCHITECTURE MAINTENANCE PROTEIN MBAA"/>
    <property type="match status" value="1"/>
</dbReference>
<dbReference type="EMBL" id="QFPN01000003">
    <property type="protein sequence ID" value="PZQ17025.1"/>
    <property type="molecule type" value="Genomic_DNA"/>
</dbReference>
<dbReference type="InterPro" id="IPR043128">
    <property type="entry name" value="Rev_trsase/Diguanyl_cyclase"/>
</dbReference>
<dbReference type="InterPro" id="IPR000700">
    <property type="entry name" value="PAS-assoc_C"/>
</dbReference>
<dbReference type="SMART" id="SM00267">
    <property type="entry name" value="GGDEF"/>
    <property type="match status" value="1"/>
</dbReference>
<dbReference type="PANTHER" id="PTHR44757">
    <property type="entry name" value="DIGUANYLATE CYCLASE DGCP"/>
    <property type="match status" value="1"/>
</dbReference>
<dbReference type="SUPFAM" id="SSF55073">
    <property type="entry name" value="Nucleotide cyclase"/>
    <property type="match status" value="1"/>
</dbReference>
<accession>A0A2W5KQ99</accession>
<organism evidence="3 4">
    <name type="scientific">Ancylobacter novellus</name>
    <name type="common">Thiobacillus novellus</name>
    <dbReference type="NCBI Taxonomy" id="921"/>
    <lineage>
        <taxon>Bacteria</taxon>
        <taxon>Pseudomonadati</taxon>
        <taxon>Pseudomonadota</taxon>
        <taxon>Alphaproteobacteria</taxon>
        <taxon>Hyphomicrobiales</taxon>
        <taxon>Xanthobacteraceae</taxon>
        <taxon>Ancylobacter</taxon>
    </lineage>
</organism>
<reference evidence="3 4" key="1">
    <citation type="submission" date="2017-08" db="EMBL/GenBank/DDBJ databases">
        <title>Infants hospitalized years apart are colonized by the same room-sourced microbial strains.</title>
        <authorList>
            <person name="Brooks B."/>
            <person name="Olm M.R."/>
            <person name="Firek B.A."/>
            <person name="Baker R."/>
            <person name="Thomas B.C."/>
            <person name="Morowitz M.J."/>
            <person name="Banfield J.F."/>
        </authorList>
    </citation>
    <scope>NUCLEOTIDE SEQUENCE [LARGE SCALE GENOMIC DNA]</scope>
    <source>
        <strain evidence="3">S2_005_003_R2_43</strain>
    </source>
</reference>
<evidence type="ECO:0000259" key="1">
    <source>
        <dbReference type="PROSITE" id="PS50113"/>
    </source>
</evidence>
<comment type="caution">
    <text evidence="3">The sequence shown here is derived from an EMBL/GenBank/DDBJ whole genome shotgun (WGS) entry which is preliminary data.</text>
</comment>
<dbReference type="InterPro" id="IPR000160">
    <property type="entry name" value="GGDEF_dom"/>
</dbReference>
<evidence type="ECO:0000259" key="2">
    <source>
        <dbReference type="PROSITE" id="PS50887"/>
    </source>
</evidence>
<dbReference type="Gene3D" id="3.30.450.20">
    <property type="entry name" value="PAS domain"/>
    <property type="match status" value="1"/>
</dbReference>
<evidence type="ECO:0000313" key="4">
    <source>
        <dbReference type="Proteomes" id="UP000249577"/>
    </source>
</evidence>
<dbReference type="Pfam" id="PF00990">
    <property type="entry name" value="GGDEF"/>
    <property type="match status" value="1"/>
</dbReference>
<dbReference type="InterPro" id="IPR029787">
    <property type="entry name" value="Nucleotide_cyclase"/>
</dbReference>
<dbReference type="Proteomes" id="UP000249577">
    <property type="component" value="Unassembled WGS sequence"/>
</dbReference>
<dbReference type="InterPro" id="IPR052155">
    <property type="entry name" value="Biofilm_reg_signaling"/>
</dbReference>
<protein>
    <submittedName>
        <fullName evidence="3">GGDEF domain-containing protein</fullName>
    </submittedName>
</protein>
<evidence type="ECO:0000313" key="3">
    <source>
        <dbReference type="EMBL" id="PZQ17025.1"/>
    </source>
</evidence>
<dbReference type="SUPFAM" id="SSF55785">
    <property type="entry name" value="PYP-like sensor domain (PAS domain)"/>
    <property type="match status" value="1"/>
</dbReference>
<name>A0A2W5KQ99_ANCNO</name>
<dbReference type="AlphaFoldDB" id="A0A2W5KQ99"/>
<dbReference type="NCBIfam" id="TIGR00254">
    <property type="entry name" value="GGDEF"/>
    <property type="match status" value="1"/>
</dbReference>
<dbReference type="InterPro" id="IPR035965">
    <property type="entry name" value="PAS-like_dom_sf"/>
</dbReference>
<gene>
    <name evidence="3" type="ORF">DI565_06465</name>
</gene>
<dbReference type="Gene3D" id="3.30.70.270">
    <property type="match status" value="1"/>
</dbReference>
<proteinExistence type="predicted"/>
<feature type="domain" description="GGDEF" evidence="2">
    <location>
        <begin position="229"/>
        <end position="357"/>
    </location>
</feature>
<dbReference type="InterPro" id="IPR013655">
    <property type="entry name" value="PAS_fold_3"/>
</dbReference>
<sequence>MFNAPPLQTTPKSGPADDGARLIAEVRRALSTPGLTPEQVRAVSRLAETAAHILSRNRADARQARLIEEMRDEADRRRRMLDGALWAARSGLWECRISDERLDWSAGVYDLFGFAPGRRMHRQEALELYAAASLDVLERARSHALTSGGRFGFEAEITTAKGVRRWIRVSGVAERENGVPTRLYGLKQDVTEERELADETRRLAEIDALTGLANRRMFDERLADCARDGRSALLLVDLDGFKHVNDTLGHALGDACLQEAARRLERACRGAALVARIGGDEFAVLHGDWSAAERMARRTVEALRITVERDGARLGLGGSVGLARSDGGTAADWFSRADRALYAAKGAGRGAFRAFDPAVSGPVSPLRLVG</sequence>
<dbReference type="PROSITE" id="PS50887">
    <property type="entry name" value="GGDEF"/>
    <property type="match status" value="1"/>
</dbReference>